<feature type="non-terminal residue" evidence="2">
    <location>
        <position position="1"/>
    </location>
</feature>
<reference evidence="2" key="1">
    <citation type="journal article" date="2020" name="Stud. Mycol.">
        <title>101 Dothideomycetes genomes: a test case for predicting lifestyles and emergence of pathogens.</title>
        <authorList>
            <person name="Haridas S."/>
            <person name="Albert R."/>
            <person name="Binder M."/>
            <person name="Bloem J."/>
            <person name="Labutti K."/>
            <person name="Salamov A."/>
            <person name="Andreopoulos B."/>
            <person name="Baker S."/>
            <person name="Barry K."/>
            <person name="Bills G."/>
            <person name="Bluhm B."/>
            <person name="Cannon C."/>
            <person name="Castanera R."/>
            <person name="Culley D."/>
            <person name="Daum C."/>
            <person name="Ezra D."/>
            <person name="Gonzalez J."/>
            <person name="Henrissat B."/>
            <person name="Kuo A."/>
            <person name="Liang C."/>
            <person name="Lipzen A."/>
            <person name="Lutzoni F."/>
            <person name="Magnuson J."/>
            <person name="Mondo S."/>
            <person name="Nolan M."/>
            <person name="Ohm R."/>
            <person name="Pangilinan J."/>
            <person name="Park H.-J."/>
            <person name="Ramirez L."/>
            <person name="Alfaro M."/>
            <person name="Sun H."/>
            <person name="Tritt A."/>
            <person name="Yoshinaga Y."/>
            <person name="Zwiers L.-H."/>
            <person name="Turgeon B."/>
            <person name="Goodwin S."/>
            <person name="Spatafora J."/>
            <person name="Crous P."/>
            <person name="Grigoriev I."/>
        </authorList>
    </citation>
    <scope>NUCLEOTIDE SEQUENCE</scope>
    <source>
        <strain evidence="2">CBS 119925</strain>
    </source>
</reference>
<accession>A0A6A6VEN0</accession>
<proteinExistence type="predicted"/>
<evidence type="ECO:0000313" key="2">
    <source>
        <dbReference type="EMBL" id="KAF2747557.1"/>
    </source>
</evidence>
<feature type="region of interest" description="Disordered" evidence="1">
    <location>
        <begin position="115"/>
        <end position="173"/>
    </location>
</feature>
<name>A0A6A6VEN0_9PLEO</name>
<feature type="region of interest" description="Disordered" evidence="1">
    <location>
        <begin position="39"/>
        <end position="65"/>
    </location>
</feature>
<organism evidence="2 3">
    <name type="scientific">Sporormia fimetaria CBS 119925</name>
    <dbReference type="NCBI Taxonomy" id="1340428"/>
    <lineage>
        <taxon>Eukaryota</taxon>
        <taxon>Fungi</taxon>
        <taxon>Dikarya</taxon>
        <taxon>Ascomycota</taxon>
        <taxon>Pezizomycotina</taxon>
        <taxon>Dothideomycetes</taxon>
        <taxon>Pleosporomycetidae</taxon>
        <taxon>Pleosporales</taxon>
        <taxon>Sporormiaceae</taxon>
        <taxon>Sporormia</taxon>
    </lineage>
</organism>
<gene>
    <name evidence="2" type="ORF">M011DRAFT_402192</name>
</gene>
<keyword evidence="3" id="KW-1185">Reference proteome</keyword>
<evidence type="ECO:0000256" key="1">
    <source>
        <dbReference type="SAM" id="MobiDB-lite"/>
    </source>
</evidence>
<dbReference type="AlphaFoldDB" id="A0A6A6VEN0"/>
<dbReference type="Proteomes" id="UP000799440">
    <property type="component" value="Unassembled WGS sequence"/>
</dbReference>
<dbReference type="OrthoDB" id="5226911at2759"/>
<protein>
    <submittedName>
        <fullName evidence="2">Uncharacterized protein</fullName>
    </submittedName>
</protein>
<dbReference type="EMBL" id="MU006572">
    <property type="protein sequence ID" value="KAF2747557.1"/>
    <property type="molecule type" value="Genomic_DNA"/>
</dbReference>
<feature type="compositionally biased region" description="Basic residues" evidence="1">
    <location>
        <begin position="39"/>
        <end position="48"/>
    </location>
</feature>
<evidence type="ECO:0000313" key="3">
    <source>
        <dbReference type="Proteomes" id="UP000799440"/>
    </source>
</evidence>
<sequence>VMTEAPTHDGSSAEVSGCVSSIIQAFTNGLDIFKRLRSRRRSRRRAHRRDAAVASSDDEKPCDAELQLSDSLRRGPQEITDCYEAHYSKAGARFAKGDGEFLWFQRSLKSNEVERMPEIPPNPATLRPAQLRKPPPSPLTPHLATPIAASPSPLSPFRRRDDKPTPSTYTFASDSTKLGEIPMRHWNVPFDHAEAERLNREAAVNGYPIGGAQTAGVEGRKRRGLFGFLRRGE</sequence>